<evidence type="ECO:0000256" key="1">
    <source>
        <dbReference type="SAM" id="Phobius"/>
    </source>
</evidence>
<evidence type="ECO:0000313" key="3">
    <source>
        <dbReference type="EMBL" id="MBT0653488.1"/>
    </source>
</evidence>
<protein>
    <submittedName>
        <fullName evidence="3">EamA family transporter</fullName>
    </submittedName>
</protein>
<dbReference type="PANTHER" id="PTHR22911:SF79">
    <property type="entry name" value="MOBA-LIKE NTP TRANSFERASE DOMAIN-CONTAINING PROTEIN"/>
    <property type="match status" value="1"/>
</dbReference>
<name>A0ABS5SDR0_9BACT</name>
<feature type="transmembrane region" description="Helical" evidence="1">
    <location>
        <begin position="169"/>
        <end position="187"/>
    </location>
</feature>
<proteinExistence type="predicted"/>
<evidence type="ECO:0000259" key="2">
    <source>
        <dbReference type="Pfam" id="PF00892"/>
    </source>
</evidence>
<keyword evidence="1" id="KW-0472">Membrane</keyword>
<dbReference type="SUPFAM" id="SSF103481">
    <property type="entry name" value="Multidrug resistance efflux transporter EmrE"/>
    <property type="match status" value="2"/>
</dbReference>
<feature type="transmembrane region" description="Helical" evidence="1">
    <location>
        <begin position="225"/>
        <end position="244"/>
    </location>
</feature>
<dbReference type="EMBL" id="JAHCVK010000003">
    <property type="protein sequence ID" value="MBT0653488.1"/>
    <property type="molecule type" value="Genomic_DNA"/>
</dbReference>
<feature type="transmembrane region" description="Helical" evidence="1">
    <location>
        <begin position="193"/>
        <end position="213"/>
    </location>
</feature>
<gene>
    <name evidence="3" type="ORF">KI810_10510</name>
</gene>
<accession>A0ABS5SDR0</accession>
<feature type="transmembrane region" description="Helical" evidence="1">
    <location>
        <begin position="136"/>
        <end position="157"/>
    </location>
</feature>
<dbReference type="InterPro" id="IPR037185">
    <property type="entry name" value="EmrE-like"/>
</dbReference>
<reference evidence="3 4" key="1">
    <citation type="submission" date="2021-05" db="EMBL/GenBank/DDBJ databases">
        <title>The draft genome of Geobacter luticola JCM 17780.</title>
        <authorList>
            <person name="Xu Z."/>
            <person name="Masuda Y."/>
            <person name="Itoh H."/>
            <person name="Senoo K."/>
        </authorList>
    </citation>
    <scope>NUCLEOTIDE SEQUENCE [LARGE SCALE GENOMIC DNA]</scope>
    <source>
        <strain evidence="3 4">JCM 17780</strain>
    </source>
</reference>
<feature type="domain" description="EamA" evidence="2">
    <location>
        <begin position="5"/>
        <end position="129"/>
    </location>
</feature>
<dbReference type="PANTHER" id="PTHR22911">
    <property type="entry name" value="ACYL-MALONYL CONDENSING ENZYME-RELATED"/>
    <property type="match status" value="1"/>
</dbReference>
<dbReference type="Proteomes" id="UP000756860">
    <property type="component" value="Unassembled WGS sequence"/>
</dbReference>
<organism evidence="3 4">
    <name type="scientific">Geomobilimonas luticola</name>
    <dbReference type="NCBI Taxonomy" id="1114878"/>
    <lineage>
        <taxon>Bacteria</taxon>
        <taxon>Pseudomonadati</taxon>
        <taxon>Thermodesulfobacteriota</taxon>
        <taxon>Desulfuromonadia</taxon>
        <taxon>Geobacterales</taxon>
        <taxon>Geobacteraceae</taxon>
        <taxon>Geomobilimonas</taxon>
    </lineage>
</organism>
<feature type="domain" description="EamA" evidence="2">
    <location>
        <begin position="138"/>
        <end position="264"/>
    </location>
</feature>
<dbReference type="Pfam" id="PF00892">
    <property type="entry name" value="EamA"/>
    <property type="match status" value="2"/>
</dbReference>
<feature type="transmembrane region" description="Helical" evidence="1">
    <location>
        <begin position="7"/>
        <end position="24"/>
    </location>
</feature>
<feature type="transmembrane region" description="Helical" evidence="1">
    <location>
        <begin position="113"/>
        <end position="130"/>
    </location>
</feature>
<dbReference type="RefSeq" id="WP_214175481.1">
    <property type="nucleotide sequence ID" value="NZ_JAHCVK010000003.1"/>
</dbReference>
<feature type="transmembrane region" description="Helical" evidence="1">
    <location>
        <begin position="62"/>
        <end position="81"/>
    </location>
</feature>
<feature type="transmembrane region" description="Helical" evidence="1">
    <location>
        <begin position="250"/>
        <end position="272"/>
    </location>
</feature>
<keyword evidence="1" id="KW-1133">Transmembrane helix</keyword>
<keyword evidence="4" id="KW-1185">Reference proteome</keyword>
<feature type="transmembrane region" description="Helical" evidence="1">
    <location>
        <begin position="87"/>
        <end position="106"/>
    </location>
</feature>
<dbReference type="InterPro" id="IPR000620">
    <property type="entry name" value="EamA_dom"/>
</dbReference>
<keyword evidence="1" id="KW-0812">Transmembrane</keyword>
<evidence type="ECO:0000313" key="4">
    <source>
        <dbReference type="Proteomes" id="UP000756860"/>
    </source>
</evidence>
<feature type="transmembrane region" description="Helical" evidence="1">
    <location>
        <begin position="30"/>
        <end position="50"/>
    </location>
</feature>
<comment type="caution">
    <text evidence="3">The sequence shown here is derived from an EMBL/GenBank/DDBJ whole genome shotgun (WGS) entry which is preliminary data.</text>
</comment>
<sequence>MERRTAVIYLFCAALCWSLGGVLIKGVMWHPMAISGVRSFIAAALILLVFGRPRFTWSVPQLGGALTYAATAILFVVSTKLTTAANAILLQYTAPAFAALFGIWYLGERPRRSDWITLVVVMGGMVLFFLDRLTLAGLWGNIAALVSGFTFAWMALFMRRQKDTSPMESVLLGNLLAGLAGIPFMTGDLPDPAGWLRLAALGVVQLGMAYVFFTKAIRHVTAVESLLIPTIEPVLNPIWTLLFIGEIPGPLALCGGAVIIGAVLARGIVPLLRYRASG</sequence>